<sequence>MVANPESATQFQDVYVRIETDQLVIGDSVMTDRHHASNGNYKDDDPQNQIGGIIPAFPLSGWLRHGLEAVVQQRGGTACHPGEMNANFKKDGVYTRDLDAGYHGKGSCVDNPNDDDGCVIFDLFGGFGSIPGKVMRRPIKFNPVRSSVDYTRGQAEGHYRRLNRNIVSRNDDDHREPLRNAELDVVANLDGCWHLSFRETKPEFVGLLAEGISFLNAHKTNFMHQLGGARNFGAGIIDCELITPLYEEHELNRVFDRGKKNTNRMDTKDKQWSEEYRPMFVKALEQRINEGE</sequence>
<dbReference type="KEGG" id="hwa:HQ_3536A"/>
<accession>Q18EJ8</accession>
<reference evidence="1 2" key="1">
    <citation type="journal article" date="2006" name="BMC Genomics">
        <title>The genome of the square archaeon Haloquadratum walsbyi: life at the limits of water activity.</title>
        <authorList>
            <person name="Bolhuis H.H."/>
            <person name="Palm P.P."/>
            <person name="Wende A.W."/>
            <person name="Falb M.M."/>
            <person name="Rampp M.M."/>
            <person name="Rodriguez-Valera F.F."/>
            <person name="Pfeiffer F.F."/>
            <person name="Oesterhelt D.D."/>
        </authorList>
    </citation>
    <scope>NUCLEOTIDE SEQUENCE [LARGE SCALE GENOMIC DNA]</scope>
    <source>
        <strain evidence="2">DSM 16790 / HBSQ001</strain>
    </source>
</reference>
<organism evidence="1 2">
    <name type="scientific">Haloquadratum walsbyi (strain DSM 16790 / HBSQ001)</name>
    <dbReference type="NCBI Taxonomy" id="362976"/>
    <lineage>
        <taxon>Archaea</taxon>
        <taxon>Methanobacteriati</taxon>
        <taxon>Methanobacteriota</taxon>
        <taxon>Stenosarchaea group</taxon>
        <taxon>Halobacteria</taxon>
        <taxon>Halobacteriales</taxon>
        <taxon>Haloferacaceae</taxon>
        <taxon>Haloquadratum</taxon>
    </lineage>
</organism>
<keyword evidence="2" id="KW-1185">Reference proteome</keyword>
<dbReference type="eggNOG" id="arCOG08890">
    <property type="taxonomic scope" value="Archaea"/>
</dbReference>
<name>Q18EJ8_HALWD</name>
<dbReference type="Proteomes" id="UP000001975">
    <property type="component" value="Chromosome"/>
</dbReference>
<gene>
    <name evidence="1" type="ordered locus">HQ_3536A</name>
</gene>
<evidence type="ECO:0000313" key="2">
    <source>
        <dbReference type="Proteomes" id="UP000001975"/>
    </source>
</evidence>
<dbReference type="AlphaFoldDB" id="Q18EJ8"/>
<dbReference type="HOGENOM" id="CLU_971875_0_0_2"/>
<protein>
    <submittedName>
        <fullName evidence="1">Uncharacterized protein</fullName>
    </submittedName>
</protein>
<proteinExistence type="predicted"/>
<dbReference type="STRING" id="362976.HQ_3536A"/>
<dbReference type="EMBL" id="AM180088">
    <property type="protein sequence ID" value="CAJ53626.1"/>
    <property type="molecule type" value="Genomic_DNA"/>
</dbReference>
<evidence type="ECO:0000313" key="1">
    <source>
        <dbReference type="EMBL" id="CAJ53626.1"/>
    </source>
</evidence>
<dbReference type="GeneID" id="4193534"/>
<dbReference type="RefSeq" id="WP_011572717.1">
    <property type="nucleotide sequence ID" value="NC_008212.1"/>
</dbReference>